<accession>R4X6N5</accession>
<dbReference type="CDD" id="cd00167">
    <property type="entry name" value="SANT"/>
    <property type="match status" value="2"/>
</dbReference>
<feature type="compositionally biased region" description="Basic residues" evidence="1">
    <location>
        <begin position="1015"/>
        <end position="1024"/>
    </location>
</feature>
<feature type="region of interest" description="Disordered" evidence="1">
    <location>
        <begin position="383"/>
        <end position="404"/>
    </location>
</feature>
<feature type="compositionally biased region" description="Polar residues" evidence="1">
    <location>
        <begin position="283"/>
        <end position="303"/>
    </location>
</feature>
<feature type="compositionally biased region" description="Basic and acidic residues" evidence="1">
    <location>
        <begin position="75"/>
        <end position="88"/>
    </location>
</feature>
<reference evidence="3 4" key="1">
    <citation type="journal article" date="2013" name="MBio">
        <title>Genome sequencing of the plant pathogen Taphrina deformans, the causal agent of peach leaf curl.</title>
        <authorList>
            <person name="Cisse O.H."/>
            <person name="Almeida J.M.G.C.F."/>
            <person name="Fonseca A."/>
            <person name="Kumar A.A."/>
            <person name="Salojaervi J."/>
            <person name="Overmyer K."/>
            <person name="Hauser P.M."/>
            <person name="Pagni M."/>
        </authorList>
    </citation>
    <scope>NUCLEOTIDE SEQUENCE [LARGE SCALE GENOMIC DNA]</scope>
    <source>
        <strain evidence="4">PYCC 5710 / ATCC 11124 / CBS 356.35 / IMI 108563 / JCM 9778 / NBRC 8474</strain>
    </source>
</reference>
<feature type="region of interest" description="Disordered" evidence="1">
    <location>
        <begin position="947"/>
        <end position="968"/>
    </location>
</feature>
<feature type="compositionally biased region" description="Polar residues" evidence="1">
    <location>
        <begin position="1030"/>
        <end position="1045"/>
    </location>
</feature>
<dbReference type="OrthoDB" id="10258692at2759"/>
<evidence type="ECO:0000313" key="3">
    <source>
        <dbReference type="EMBL" id="CCG80546.1"/>
    </source>
</evidence>
<comment type="caution">
    <text evidence="3">The sequence shown here is derived from an EMBL/GenBank/DDBJ whole genome shotgun (WGS) entry which is preliminary data.</text>
</comment>
<dbReference type="eggNOG" id="KOG1878">
    <property type="taxonomic scope" value="Eukaryota"/>
</dbReference>
<dbReference type="SUPFAM" id="SSF46689">
    <property type="entry name" value="Homeodomain-like"/>
    <property type="match status" value="2"/>
</dbReference>
<name>R4X6N5_TAPDE</name>
<dbReference type="PANTHER" id="PTHR13992:SF39">
    <property type="entry name" value="SMRTER, ISOFORM G"/>
    <property type="match status" value="1"/>
</dbReference>
<feature type="region of interest" description="Disordered" evidence="1">
    <location>
        <begin position="1073"/>
        <end position="1092"/>
    </location>
</feature>
<feature type="region of interest" description="Disordered" evidence="1">
    <location>
        <begin position="1"/>
        <end position="191"/>
    </location>
</feature>
<dbReference type="InterPro" id="IPR017884">
    <property type="entry name" value="SANT_dom"/>
</dbReference>
<feature type="compositionally biased region" description="Basic and acidic residues" evidence="1">
    <location>
        <begin position="1"/>
        <end position="52"/>
    </location>
</feature>
<evidence type="ECO:0000259" key="2">
    <source>
        <dbReference type="PROSITE" id="PS51293"/>
    </source>
</evidence>
<dbReference type="EMBL" id="CAHR02000002">
    <property type="protein sequence ID" value="CCG80546.1"/>
    <property type="molecule type" value="Genomic_DNA"/>
</dbReference>
<keyword evidence="4" id="KW-1185">Reference proteome</keyword>
<dbReference type="VEuPathDB" id="FungiDB:TAPDE_000056"/>
<feature type="region of interest" description="Disordered" evidence="1">
    <location>
        <begin position="525"/>
        <end position="606"/>
    </location>
</feature>
<feature type="compositionally biased region" description="Basic and acidic residues" evidence="1">
    <location>
        <begin position="102"/>
        <end position="119"/>
    </location>
</feature>
<dbReference type="InterPro" id="IPR051571">
    <property type="entry name" value="N-CoR_corepressor"/>
</dbReference>
<dbReference type="SMART" id="SM00717">
    <property type="entry name" value="SANT"/>
    <property type="match status" value="2"/>
</dbReference>
<proteinExistence type="predicted"/>
<feature type="domain" description="SANT" evidence="2">
    <location>
        <begin position="894"/>
        <end position="945"/>
    </location>
</feature>
<feature type="compositionally biased region" description="Basic and acidic residues" evidence="1">
    <location>
        <begin position="246"/>
        <end position="264"/>
    </location>
</feature>
<dbReference type="Pfam" id="PF00249">
    <property type="entry name" value="Myb_DNA-binding"/>
    <property type="match status" value="2"/>
</dbReference>
<feature type="region of interest" description="Disordered" evidence="1">
    <location>
        <begin position="441"/>
        <end position="464"/>
    </location>
</feature>
<feature type="region of interest" description="Disordered" evidence="1">
    <location>
        <begin position="343"/>
        <end position="362"/>
    </location>
</feature>
<organism evidence="3 4">
    <name type="scientific">Taphrina deformans (strain PYCC 5710 / ATCC 11124 / CBS 356.35 / IMI 108563 / JCM 9778 / NBRC 8474)</name>
    <name type="common">Peach leaf curl fungus</name>
    <name type="synonym">Lalaria deformans</name>
    <dbReference type="NCBI Taxonomy" id="1097556"/>
    <lineage>
        <taxon>Eukaryota</taxon>
        <taxon>Fungi</taxon>
        <taxon>Dikarya</taxon>
        <taxon>Ascomycota</taxon>
        <taxon>Taphrinomycotina</taxon>
        <taxon>Taphrinomycetes</taxon>
        <taxon>Taphrinales</taxon>
        <taxon>Taphrinaceae</taxon>
        <taxon>Taphrina</taxon>
    </lineage>
</organism>
<protein>
    <submittedName>
        <fullName evidence="3">Uncharacterized protein C22E12.19</fullName>
    </submittedName>
</protein>
<feature type="compositionally biased region" description="Polar residues" evidence="1">
    <location>
        <begin position="556"/>
        <end position="574"/>
    </location>
</feature>
<sequence length="1392" mass="155526">MQDKKYKFARRPEPNRLPRRDFYTDLRTPARDPGPLDDRNWHNREREARDYKTLVANKAPDGSASARSASYGHSPRTDVRASSHERRVSAPNQSNQSLPPRSSKEQPKVERVNGVDPLKRYNSHTPASTNISRPLPSRNTTAPAAPTSSDIGAKDQSEVKSQDTKDTSAASAPSPNCQSHKATGNEITPALAPPEVYVNPFDLMDDVSSVDESRPSTALPSHRALAKDKQEPMLKDEQLITPNTDQVKRISESKKASETSRPERTSIAVTQVKANQEQEDSGLPTSNESARSRSISVASEASTVHLSDPEAKYANEQDLAMVDVLVADSNKHNSFELINKASKSAGKIDSTSEENQEHAHMDKSASKILEFNEEILSIVSDMDDLQSSPDSPFQGDKEPYRSPTPARVSLLPVNGIHPDDFEDTADAQTLDLVTDKVESSYANERLDTQNLEQTPSSYHDASMSGPVLSRAVSEPEAISDAESGEVIEDLPDREVDAARTERCVKSPYRQTSPIEFKSDLVPESARFTEHSTTSSPRALPSELTVHTVKSDDSTKQETNGETWKTGESTRPSQENEYEPNLKERTIHPAGPEQSQNSSPPLQSTLDQGVFSISPHAAVPDITEVVVNFDSTGNEQSVRSPGPAQGPAQVTADAVLDETTRIEMMSHIRRQLVLLDEKEADLRSKRAKTTSNLLGGGTNRADALLCQMPSRKFCRQFNFEVMKIVQAENQTKASKNINLIRRLIFKEPQNYKFYDVNLAMYQEKRPQIVKLLQDRKIAHLQEDEANRGEYIQRHKRWLRHTARCDRQRLLELQQEENEAAALSSALAPSRGTRNKPIGFELKEAMVGIETPNNVLNEAVIPRLIHDPVERELYSFVDLNELVDDPLDFYNITTEDPTEKWTEEEQSIFSSRYKMTPKQFGVIAAGLPNRTAQECVLHYYKSKKLLDYRASGKPKSKPSSRGRGRAKKVVVGRTTRRQILATVSAMDGEDEEAEEEIEIKSLRKRRALTDIDDGVRKTKTQRKTSKKAPVESTAQLLQAETIRTPSPNILPPSGATTNQILPRPGNFLPPVALPMSDPHRRTQHPKPQALGQPSLLAPQPSFNPNPIMESRRPSWNAQDESLFIENLKRYGTDHHAIAANMPNRNAEQIQRHFDEHLIERGYRQYLPRPAGPASRPLLNSEYMHQGSPLSSVSHQYNSRPAVLNAPGFNNSQYSSYAPSSTPTYSNAFSRPAAQSTMNFYGQSHQASPAPMSNFNQSSYNYDYRGQAQSRAPYESRYENSRPPERSSLPPARGSIDSMLNSGERVQLPPIGGAARGGLSDHRFTPYYNQQPQSQLQSQSQFPPPTFGHQQDSRYQPMSINNHPSHHHHHPQQNNVSNNGNSNNSNHARGNQWRQ</sequence>
<feature type="region of interest" description="Disordered" evidence="1">
    <location>
        <begin position="206"/>
        <end position="303"/>
    </location>
</feature>
<feature type="region of interest" description="Disordered" evidence="1">
    <location>
        <begin position="1264"/>
        <end position="1392"/>
    </location>
</feature>
<feature type="compositionally biased region" description="Basic and acidic residues" evidence="1">
    <location>
        <begin position="152"/>
        <end position="166"/>
    </location>
</feature>
<feature type="compositionally biased region" description="Basic residues" evidence="1">
    <location>
        <begin position="950"/>
        <end position="968"/>
    </location>
</feature>
<dbReference type="InterPro" id="IPR009057">
    <property type="entry name" value="Homeodomain-like_sf"/>
</dbReference>
<feature type="compositionally biased region" description="Polar residues" evidence="1">
    <location>
        <begin position="1345"/>
        <end position="1357"/>
    </location>
</feature>
<dbReference type="Gene3D" id="1.10.10.60">
    <property type="entry name" value="Homeodomain-like"/>
    <property type="match status" value="2"/>
</dbReference>
<dbReference type="STRING" id="1097556.R4X6N5"/>
<gene>
    <name evidence="3" type="ORF">TAPDE_000056</name>
</gene>
<dbReference type="Proteomes" id="UP000013776">
    <property type="component" value="Unassembled WGS sequence"/>
</dbReference>
<feature type="compositionally biased region" description="Low complexity" evidence="1">
    <location>
        <begin position="1327"/>
        <end position="1338"/>
    </location>
</feature>
<feature type="compositionally biased region" description="Low complexity" evidence="1">
    <location>
        <begin position="1369"/>
        <end position="1383"/>
    </location>
</feature>
<dbReference type="InterPro" id="IPR001005">
    <property type="entry name" value="SANT/Myb"/>
</dbReference>
<feature type="compositionally biased region" description="Basic and acidic residues" evidence="1">
    <location>
        <begin position="1271"/>
        <end position="1282"/>
    </location>
</feature>
<feature type="compositionally biased region" description="Polar residues" evidence="1">
    <location>
        <begin position="90"/>
        <end position="100"/>
    </location>
</feature>
<evidence type="ECO:0000313" key="4">
    <source>
        <dbReference type="Proteomes" id="UP000013776"/>
    </source>
</evidence>
<dbReference type="PANTHER" id="PTHR13992">
    <property type="entry name" value="NUCLEAR RECEPTOR CO-REPRESSOR RELATED NCOR"/>
    <property type="match status" value="1"/>
</dbReference>
<feature type="compositionally biased region" description="Polar residues" evidence="1">
    <location>
        <begin position="123"/>
        <end position="150"/>
    </location>
</feature>
<dbReference type="GO" id="GO:0006357">
    <property type="term" value="P:regulation of transcription by RNA polymerase II"/>
    <property type="evidence" value="ECO:0007669"/>
    <property type="project" value="TreeGrafter"/>
</dbReference>
<dbReference type="GO" id="GO:0034967">
    <property type="term" value="C:Set3 complex"/>
    <property type="evidence" value="ECO:0007669"/>
    <property type="project" value="TreeGrafter"/>
</dbReference>
<feature type="region of interest" description="Disordered" evidence="1">
    <location>
        <begin position="1014"/>
        <end position="1059"/>
    </location>
</feature>
<evidence type="ECO:0000256" key="1">
    <source>
        <dbReference type="SAM" id="MobiDB-lite"/>
    </source>
</evidence>
<dbReference type="PROSITE" id="PS51293">
    <property type="entry name" value="SANT"/>
    <property type="match status" value="1"/>
</dbReference>
<feature type="compositionally biased region" description="Polar residues" evidence="1">
    <location>
        <begin position="592"/>
        <end position="606"/>
    </location>
</feature>
<feature type="compositionally biased region" description="Basic and acidic residues" evidence="1">
    <location>
        <begin position="225"/>
        <end position="238"/>
    </location>
</feature>
<feature type="compositionally biased region" description="Polar residues" evidence="1">
    <location>
        <begin position="167"/>
        <end position="186"/>
    </location>
</feature>
<feature type="compositionally biased region" description="Polar residues" evidence="1">
    <location>
        <begin position="448"/>
        <end position="459"/>
    </location>
</feature>